<comment type="caution">
    <text evidence="4">The sequence shown here is derived from an EMBL/GenBank/DDBJ whole genome shotgun (WGS) entry which is preliminary data.</text>
</comment>
<protein>
    <submittedName>
        <fullName evidence="4">Uncharacterized protein</fullName>
    </submittedName>
</protein>
<keyword evidence="2" id="KW-0804">Transcription</keyword>
<organism evidence="4 5">
    <name type="scientific">Tetracentron sinense</name>
    <name type="common">Spur-leaf</name>
    <dbReference type="NCBI Taxonomy" id="13715"/>
    <lineage>
        <taxon>Eukaryota</taxon>
        <taxon>Viridiplantae</taxon>
        <taxon>Streptophyta</taxon>
        <taxon>Embryophyta</taxon>
        <taxon>Tracheophyta</taxon>
        <taxon>Spermatophyta</taxon>
        <taxon>Magnoliopsida</taxon>
        <taxon>Trochodendrales</taxon>
        <taxon>Trochodendraceae</taxon>
        <taxon>Tetracentron</taxon>
    </lineage>
</organism>
<keyword evidence="2" id="KW-0805">Transcription regulation</keyword>
<dbReference type="PANTHER" id="PTHR13068:SF236">
    <property type="entry name" value="OS02G0749800 PROTEIN"/>
    <property type="match status" value="1"/>
</dbReference>
<dbReference type="GO" id="GO:0006353">
    <property type="term" value="P:DNA-templated transcription termination"/>
    <property type="evidence" value="ECO:0007669"/>
    <property type="project" value="UniProtKB-KW"/>
</dbReference>
<dbReference type="InterPro" id="IPR003690">
    <property type="entry name" value="MTERF"/>
</dbReference>
<keyword evidence="5" id="KW-1185">Reference proteome</keyword>
<dbReference type="Proteomes" id="UP000655225">
    <property type="component" value="Unassembled WGS sequence"/>
</dbReference>
<accession>A0A835D9P4</accession>
<dbReference type="PANTHER" id="PTHR13068">
    <property type="entry name" value="CGI-12 PROTEIN-RELATED"/>
    <property type="match status" value="1"/>
</dbReference>
<dbReference type="OMA" id="IMPENRF"/>
<comment type="similarity">
    <text evidence="1">Belongs to the mTERF family.</text>
</comment>
<dbReference type="InterPro" id="IPR038538">
    <property type="entry name" value="MTERF_sf"/>
</dbReference>
<name>A0A835D9P4_TETSI</name>
<evidence type="ECO:0000256" key="2">
    <source>
        <dbReference type="ARBA" id="ARBA00022472"/>
    </source>
</evidence>
<dbReference type="AlphaFoldDB" id="A0A835D9P4"/>
<dbReference type="OrthoDB" id="637682at2759"/>
<dbReference type="Gene3D" id="1.25.70.10">
    <property type="entry name" value="Transcription termination factor 3, mitochondrial"/>
    <property type="match status" value="1"/>
</dbReference>
<keyword evidence="3" id="KW-0809">Transit peptide</keyword>
<dbReference type="SMART" id="SM00733">
    <property type="entry name" value="Mterf"/>
    <property type="match status" value="2"/>
</dbReference>
<dbReference type="GO" id="GO:0003676">
    <property type="term" value="F:nucleic acid binding"/>
    <property type="evidence" value="ECO:0007669"/>
    <property type="project" value="InterPro"/>
</dbReference>
<evidence type="ECO:0000256" key="1">
    <source>
        <dbReference type="ARBA" id="ARBA00007692"/>
    </source>
</evidence>
<evidence type="ECO:0000313" key="5">
    <source>
        <dbReference type="Proteomes" id="UP000655225"/>
    </source>
</evidence>
<evidence type="ECO:0000256" key="3">
    <source>
        <dbReference type="ARBA" id="ARBA00022946"/>
    </source>
</evidence>
<dbReference type="Pfam" id="PF02536">
    <property type="entry name" value="mTERF"/>
    <property type="match status" value="1"/>
</dbReference>
<evidence type="ECO:0000313" key="4">
    <source>
        <dbReference type="EMBL" id="KAF8395578.1"/>
    </source>
</evidence>
<sequence length="174" mass="20275">MNNPRTLYVKTDKFSETVMKIIEMGFDSLSLMFAYGLWKLLGIKKSVWEAKLAIYRSFGWLDDEILSMFRKQPNCMTPSEKKISTALDFFMNKLNWTPAYISKYLTALFLSLEKRIMPRCSVIEVLLSKGLMKKCQMGNALIVAEYNFLKNYVVKHQDNLPQLLKIYQTKLGVM</sequence>
<keyword evidence="2" id="KW-0806">Transcription termination</keyword>
<gene>
    <name evidence="4" type="ORF">HHK36_019528</name>
</gene>
<proteinExistence type="inferred from homology"/>
<reference evidence="4 5" key="1">
    <citation type="submission" date="2020-04" db="EMBL/GenBank/DDBJ databases">
        <title>Plant Genome Project.</title>
        <authorList>
            <person name="Zhang R.-G."/>
        </authorList>
    </citation>
    <scope>NUCLEOTIDE SEQUENCE [LARGE SCALE GENOMIC DNA]</scope>
    <source>
        <strain evidence="4">YNK0</strain>
        <tissue evidence="4">Leaf</tissue>
    </source>
</reference>
<dbReference type="EMBL" id="JABCRI010000013">
    <property type="protein sequence ID" value="KAF8395578.1"/>
    <property type="molecule type" value="Genomic_DNA"/>
</dbReference>